<dbReference type="NCBIfam" id="TIGR01845">
    <property type="entry name" value="outer_NodT"/>
    <property type="match status" value="1"/>
</dbReference>
<dbReference type="Gene3D" id="2.20.200.10">
    <property type="entry name" value="Outer membrane efflux proteins (OEP)"/>
    <property type="match status" value="1"/>
</dbReference>
<dbReference type="Pfam" id="PF02321">
    <property type="entry name" value="OEP"/>
    <property type="match status" value="2"/>
</dbReference>
<dbReference type="EMBL" id="CAJNAS010000026">
    <property type="protein sequence ID" value="CAE6955797.1"/>
    <property type="molecule type" value="Genomic_DNA"/>
</dbReference>
<proteinExistence type="inferred from homology"/>
<evidence type="ECO:0000313" key="3">
    <source>
        <dbReference type="EMBL" id="CAE6955797.1"/>
    </source>
</evidence>
<dbReference type="InterPro" id="IPR003423">
    <property type="entry name" value="OMP_efflux"/>
</dbReference>
<dbReference type="GO" id="GO:0005886">
    <property type="term" value="C:plasma membrane"/>
    <property type="evidence" value="ECO:0007669"/>
    <property type="project" value="UniProtKB-SubCell"/>
</dbReference>
<keyword evidence="2" id="KW-0564">Palmitate</keyword>
<organism evidence="3 4">
    <name type="scientific">Paraburkholderia domus</name>
    <dbReference type="NCBI Taxonomy" id="2793075"/>
    <lineage>
        <taxon>Bacteria</taxon>
        <taxon>Pseudomonadati</taxon>
        <taxon>Pseudomonadota</taxon>
        <taxon>Betaproteobacteria</taxon>
        <taxon>Burkholderiales</taxon>
        <taxon>Burkholderiaceae</taxon>
        <taxon>Paraburkholderia</taxon>
    </lineage>
</organism>
<sequence length="488" mass="52138">MKRLGVTLTALSLALAGCAIGPDYQRPATADVQQYRHAGAANAQANPDVAWWQAFGDPVLSSLVDEAMRNNYDARVAAARIEQFRGQMETARAGMFPQVGVSFGADRQKRSLFANTPLSSFDGPSNQYQALGNVSWEIDLWGKIRRQTEAAKADLWAAEYARRGVDLSLAASVAQGYLSLRGLDAQLDIAQQTLDARAHALAIFKLRYQHGVISEMELSQAQDDFYSTEAAIPPLRESIAQTENALSVLIGSAPGPIARGKTLAEMQLPPLDADPPVNLLNRRPDLLQAEQNAVAANALVGATEALYLPTLSLSAFLGQAASTTGALWHGVSQIWGISAGLTQPLFEGGAIQGQVRVARSQREQALLTYQGAVLSALADVDNALVATQESGLRLASLENQQKALVTYAHQSDARYENGYSSYLEVTNAQEKLFNAQLAAAQGRVDLMTGYVTLYKALGGGWTAVPEDVRNAGESTVAPPASKPVGTNV</sequence>
<dbReference type="PROSITE" id="PS51257">
    <property type="entry name" value="PROKAR_LIPOPROTEIN"/>
    <property type="match status" value="1"/>
</dbReference>
<name>A0A9N8N578_9BURK</name>
<evidence type="ECO:0000256" key="1">
    <source>
        <dbReference type="ARBA" id="ARBA00007613"/>
    </source>
</evidence>
<evidence type="ECO:0000256" key="2">
    <source>
        <dbReference type="RuleBase" id="RU362097"/>
    </source>
</evidence>
<comment type="subcellular location">
    <subcellularLocation>
        <location evidence="2">Cell membrane</location>
        <topology evidence="2">Lipid-anchor</topology>
    </subcellularLocation>
</comment>
<keyword evidence="2" id="KW-0472">Membrane</keyword>
<dbReference type="AlphaFoldDB" id="A0A9N8N578"/>
<dbReference type="Proteomes" id="UP000675121">
    <property type="component" value="Unassembled WGS sequence"/>
</dbReference>
<keyword evidence="2" id="KW-0732">Signal</keyword>
<reference evidence="3" key="1">
    <citation type="submission" date="2021-02" db="EMBL/GenBank/DDBJ databases">
        <authorList>
            <person name="Vanwijnsberghe S."/>
        </authorList>
    </citation>
    <scope>NUCLEOTIDE SEQUENCE</scope>
    <source>
        <strain evidence="3">R-70211</strain>
    </source>
</reference>
<keyword evidence="2" id="KW-0812">Transmembrane</keyword>
<protein>
    <submittedName>
        <fullName evidence="3">Outer membrane protein OprM</fullName>
    </submittedName>
</protein>
<dbReference type="Gene3D" id="1.20.1600.10">
    <property type="entry name" value="Outer membrane efflux proteins (OEP)"/>
    <property type="match status" value="1"/>
</dbReference>
<dbReference type="GO" id="GO:0015562">
    <property type="term" value="F:efflux transmembrane transporter activity"/>
    <property type="evidence" value="ECO:0007669"/>
    <property type="project" value="InterPro"/>
</dbReference>
<comment type="caution">
    <text evidence="3">The sequence shown here is derived from an EMBL/GenBank/DDBJ whole genome shotgun (WGS) entry which is preliminary data.</text>
</comment>
<feature type="chain" id="PRO_5040535873" evidence="2">
    <location>
        <begin position="22"/>
        <end position="488"/>
    </location>
</feature>
<gene>
    <name evidence="3" type="primary">oprM_16</name>
    <name evidence="3" type="ORF">R70211_06561</name>
</gene>
<dbReference type="PANTHER" id="PTHR30203">
    <property type="entry name" value="OUTER MEMBRANE CATION EFFLUX PROTEIN"/>
    <property type="match status" value="1"/>
</dbReference>
<dbReference type="PANTHER" id="PTHR30203:SF33">
    <property type="entry name" value="BLR4455 PROTEIN"/>
    <property type="match status" value="1"/>
</dbReference>
<keyword evidence="2" id="KW-0449">Lipoprotein</keyword>
<keyword evidence="4" id="KW-1185">Reference proteome</keyword>
<dbReference type="RefSeq" id="WP_201085974.1">
    <property type="nucleotide sequence ID" value="NZ_CAJNAS010000026.1"/>
</dbReference>
<evidence type="ECO:0000313" key="4">
    <source>
        <dbReference type="Proteomes" id="UP000675121"/>
    </source>
</evidence>
<dbReference type="SUPFAM" id="SSF56954">
    <property type="entry name" value="Outer membrane efflux proteins (OEP)"/>
    <property type="match status" value="1"/>
</dbReference>
<accession>A0A9N8N578</accession>
<dbReference type="InterPro" id="IPR010131">
    <property type="entry name" value="MdtP/NodT-like"/>
</dbReference>
<feature type="signal peptide" evidence="2">
    <location>
        <begin position="1"/>
        <end position="21"/>
    </location>
</feature>
<comment type="similarity">
    <text evidence="1 2">Belongs to the outer membrane factor (OMF) (TC 1.B.17) family.</text>
</comment>
<keyword evidence="2" id="KW-1134">Transmembrane beta strand</keyword>